<comment type="caution">
    <text evidence="18">The sequence shown here is derived from an EMBL/GenBank/DDBJ whole genome shotgun (WGS) entry which is preliminary data.</text>
</comment>
<keyword evidence="16" id="KW-0175">Coiled coil</keyword>
<dbReference type="HAMAP" id="MF_01398">
    <property type="entry name" value="ATP_synth_b_bprime"/>
    <property type="match status" value="1"/>
</dbReference>
<name>A0A1Y4FS63_9ACTN</name>
<reference evidence="19" key="1">
    <citation type="submission" date="2018-05" db="EMBL/GenBank/DDBJ databases">
        <title>Genome Sequencing of selected type strains of the family Eggerthellaceae.</title>
        <authorList>
            <person name="Danylec N."/>
            <person name="Stoll D.A."/>
            <person name="Doetsch A."/>
            <person name="Huch M."/>
        </authorList>
    </citation>
    <scope>NUCLEOTIDE SEQUENCE [LARGE SCALE GENOMIC DNA]</scope>
    <source>
        <strain evidence="19">DSM 27213</strain>
    </source>
</reference>
<dbReference type="Pfam" id="PF00430">
    <property type="entry name" value="ATP-synt_B"/>
    <property type="match status" value="1"/>
</dbReference>
<dbReference type="GO" id="GO:0005886">
    <property type="term" value="C:plasma membrane"/>
    <property type="evidence" value="ECO:0007669"/>
    <property type="project" value="UniProtKB-SubCell"/>
</dbReference>
<dbReference type="InterPro" id="IPR028987">
    <property type="entry name" value="ATP_synth_B-like_membr_sf"/>
</dbReference>
<keyword evidence="6 14" id="KW-0812">Transmembrane</keyword>
<reference evidence="18" key="2">
    <citation type="journal article" date="2019" name="Int. J. Syst. Evol. Microbiol.">
        <title>Gordonibacter faecihominis is a later heterotypic synonym of Gordonibacter urolithinfaciens.</title>
        <authorList>
            <person name="Danylec N."/>
            <person name="Stoll D.A."/>
            <person name="Huch M."/>
        </authorList>
    </citation>
    <scope>NUCLEOTIDE SEQUENCE</scope>
    <source>
        <strain evidence="18">DSM 27213</strain>
    </source>
</reference>
<gene>
    <name evidence="14 18" type="primary">atpF</name>
    <name evidence="18" type="ORF">DMP12_07820</name>
    <name evidence="17" type="ORF">GKG38_07535</name>
</gene>
<comment type="subunit">
    <text evidence="13 14">F-type ATPases have 2 components, F(1) - the catalytic core - and F(0) - the membrane proton channel. F(1) has five subunits: alpha(3), beta(3), gamma(1), delta(1), epsilon(1). F(0) has three main subunits: a(1), b(2) and c(10-14). The alpha and beta chains form an alternating ring which encloses part of the gamma chain. F(1) is attached to F(0) by a central stalk formed by the gamma and epsilon chains, while a peripheral stalk is formed by the delta and b chains.</text>
</comment>
<evidence type="ECO:0000313" key="18">
    <source>
        <dbReference type="EMBL" id="ROT90003.1"/>
    </source>
</evidence>
<dbReference type="InterPro" id="IPR002146">
    <property type="entry name" value="ATP_synth_b/b'su_bac/chlpt"/>
</dbReference>
<reference evidence="17 20" key="4">
    <citation type="journal article" date="2019" name="Nat. Med.">
        <title>A library of human gut bacterial isolates paired with longitudinal multiomics data enables mechanistic microbiome research.</title>
        <authorList>
            <person name="Poyet M."/>
            <person name="Groussin M."/>
            <person name="Gibbons S.M."/>
            <person name="Avila-Pacheco J."/>
            <person name="Jiang X."/>
            <person name="Kearney S.M."/>
            <person name="Perrotta A.R."/>
            <person name="Berdy B."/>
            <person name="Zhao S."/>
            <person name="Lieberman T.D."/>
            <person name="Swanson P.K."/>
            <person name="Smith M."/>
            <person name="Roesemann S."/>
            <person name="Alexander J.E."/>
            <person name="Rich S.A."/>
            <person name="Livny J."/>
            <person name="Vlamakis H."/>
            <person name="Clish C."/>
            <person name="Bullock K."/>
            <person name="Deik A."/>
            <person name="Scott J."/>
            <person name="Pierce K.A."/>
            <person name="Xavier R.J."/>
            <person name="Alm E.J."/>
        </authorList>
    </citation>
    <scope>NUCLEOTIDE SEQUENCE [LARGE SCALE GENOMIC DNA]</scope>
    <source>
        <strain evidence="17 20">BIOML-A1</strain>
    </source>
</reference>
<dbReference type="RefSeq" id="WP_041239753.1">
    <property type="nucleotide sequence ID" value="NZ_DBFAKL010000075.1"/>
</dbReference>
<dbReference type="GO" id="GO:0046933">
    <property type="term" value="F:proton-transporting ATP synthase activity, rotational mechanism"/>
    <property type="evidence" value="ECO:0007669"/>
    <property type="project" value="UniProtKB-UniRule"/>
</dbReference>
<comment type="function">
    <text evidence="14">Component of the F(0) channel, it forms part of the peripheral stalk, linking F(1) to F(0).</text>
</comment>
<feature type="coiled-coil region" evidence="16">
    <location>
        <begin position="83"/>
        <end position="121"/>
    </location>
</feature>
<comment type="subcellular location">
    <subcellularLocation>
        <location evidence="1 14">Cell membrane</location>
        <topology evidence="1 14">Single-pass membrane protein</topology>
    </subcellularLocation>
</comment>
<dbReference type="CDD" id="cd06503">
    <property type="entry name" value="ATP-synt_Fo_b"/>
    <property type="match status" value="1"/>
</dbReference>
<proteinExistence type="inferred from homology"/>
<evidence type="ECO:0000256" key="13">
    <source>
        <dbReference type="ARBA" id="ARBA00025830"/>
    </source>
</evidence>
<sequence length="205" mass="22066">MKDRAKKASTRMGVAAVAGAGMTFAFPALAFASEEEAGGISAILPDMAEFIPMLVIFILLWIVLAKLGWPKFEAMLSKRETMIKDALEKSEEARIESERVLEEYRVQLADAKAQAAQIVADAKQTGEAAKADITAKAQSEATDMIAKARTAIEAEKKAAIAELQSSVADTSVAVAARLIGEDLSESEHRKMIERYVNEAGSFDAN</sequence>
<dbReference type="Proteomes" id="UP000285258">
    <property type="component" value="Unassembled WGS sequence"/>
</dbReference>
<reference evidence="18" key="3">
    <citation type="journal article" date="2019" name="Microbiol. Resour. Announc.">
        <title>Draft Genome Sequences of Type Strains of Gordonibacter faecihominis, Paraeggerthella hongkongensis, Parvibacter caecicola,Slackia equolifaciens, Slackia faecicanis, and Slackia isoflavoniconvertens.</title>
        <authorList>
            <person name="Danylec N."/>
            <person name="Stoll D.A."/>
            <person name="Dotsch A."/>
            <person name="Huch M."/>
        </authorList>
    </citation>
    <scope>NUCLEOTIDE SEQUENCE</scope>
    <source>
        <strain evidence="18">DSM 27213</strain>
    </source>
</reference>
<dbReference type="NCBIfam" id="TIGR01144">
    <property type="entry name" value="ATP_synt_b"/>
    <property type="match status" value="1"/>
</dbReference>
<dbReference type="AlphaFoldDB" id="A0A1Y4FS63"/>
<feature type="transmembrane region" description="Helical" evidence="14">
    <location>
        <begin position="48"/>
        <end position="69"/>
    </location>
</feature>
<dbReference type="GO" id="GO:0046961">
    <property type="term" value="F:proton-transporting ATPase activity, rotational mechanism"/>
    <property type="evidence" value="ECO:0007669"/>
    <property type="project" value="TreeGrafter"/>
</dbReference>
<dbReference type="PANTHER" id="PTHR33445:SF1">
    <property type="entry name" value="ATP SYNTHASE SUBUNIT B"/>
    <property type="match status" value="1"/>
</dbReference>
<evidence type="ECO:0000256" key="1">
    <source>
        <dbReference type="ARBA" id="ARBA00004162"/>
    </source>
</evidence>
<dbReference type="PANTHER" id="PTHR33445">
    <property type="entry name" value="ATP SYNTHASE SUBUNIT B', CHLOROPLASTIC"/>
    <property type="match status" value="1"/>
</dbReference>
<dbReference type="InterPro" id="IPR050059">
    <property type="entry name" value="ATP_synthase_B_chain"/>
</dbReference>
<evidence type="ECO:0000313" key="19">
    <source>
        <dbReference type="Proteomes" id="UP000285258"/>
    </source>
</evidence>
<dbReference type="EMBL" id="WKZA01000027">
    <property type="protein sequence ID" value="MSA94911.1"/>
    <property type="molecule type" value="Genomic_DNA"/>
</dbReference>
<evidence type="ECO:0000256" key="10">
    <source>
        <dbReference type="ARBA" id="ARBA00023136"/>
    </source>
</evidence>
<evidence type="ECO:0000256" key="11">
    <source>
        <dbReference type="ARBA" id="ARBA00023310"/>
    </source>
</evidence>
<evidence type="ECO:0000256" key="2">
    <source>
        <dbReference type="ARBA" id="ARBA00005513"/>
    </source>
</evidence>
<evidence type="ECO:0000256" key="8">
    <source>
        <dbReference type="ARBA" id="ARBA00022989"/>
    </source>
</evidence>
<evidence type="ECO:0000256" key="3">
    <source>
        <dbReference type="ARBA" id="ARBA00022448"/>
    </source>
</evidence>
<dbReference type="SUPFAM" id="SSF81573">
    <property type="entry name" value="F1F0 ATP synthase subunit B, membrane domain"/>
    <property type="match status" value="1"/>
</dbReference>
<organism evidence="18 19">
    <name type="scientific">Gordonibacter urolithinfaciens</name>
    <dbReference type="NCBI Taxonomy" id="1335613"/>
    <lineage>
        <taxon>Bacteria</taxon>
        <taxon>Bacillati</taxon>
        <taxon>Actinomycetota</taxon>
        <taxon>Coriobacteriia</taxon>
        <taxon>Eggerthellales</taxon>
        <taxon>Eggerthellaceae</taxon>
        <taxon>Gordonibacter</taxon>
    </lineage>
</organism>
<evidence type="ECO:0000256" key="12">
    <source>
        <dbReference type="ARBA" id="ARBA00025198"/>
    </source>
</evidence>
<dbReference type="GO" id="GO:0045259">
    <property type="term" value="C:proton-transporting ATP synthase complex"/>
    <property type="evidence" value="ECO:0007669"/>
    <property type="project" value="UniProtKB-KW"/>
</dbReference>
<dbReference type="InterPro" id="IPR005864">
    <property type="entry name" value="ATP_synth_F0_bsu_bac"/>
</dbReference>
<evidence type="ECO:0000313" key="17">
    <source>
        <dbReference type="EMBL" id="MSA94911.1"/>
    </source>
</evidence>
<accession>A0A1Y4FS63</accession>
<evidence type="ECO:0000256" key="15">
    <source>
        <dbReference type="RuleBase" id="RU003848"/>
    </source>
</evidence>
<keyword evidence="5 14" id="KW-0138">CF(0)</keyword>
<keyword evidence="11 14" id="KW-0066">ATP synthesis</keyword>
<keyword evidence="4 14" id="KW-1003">Cell membrane</keyword>
<dbReference type="EMBL" id="QIBW01000007">
    <property type="protein sequence ID" value="ROT90003.1"/>
    <property type="molecule type" value="Genomic_DNA"/>
</dbReference>
<evidence type="ECO:0000256" key="16">
    <source>
        <dbReference type="SAM" id="Coils"/>
    </source>
</evidence>
<comment type="similarity">
    <text evidence="2 14 15">Belongs to the ATPase B chain family.</text>
</comment>
<keyword evidence="3 14" id="KW-0813">Transport</keyword>
<evidence type="ECO:0000256" key="7">
    <source>
        <dbReference type="ARBA" id="ARBA00022781"/>
    </source>
</evidence>
<evidence type="ECO:0000256" key="14">
    <source>
        <dbReference type="HAMAP-Rule" id="MF_01398"/>
    </source>
</evidence>
<comment type="function">
    <text evidence="12 14">F(1)F(0) ATP synthase produces ATP from ADP in the presence of a proton or sodium gradient. F-type ATPases consist of two structural domains, F(1) containing the extramembraneous catalytic core and F(0) containing the membrane proton channel, linked together by a central stalk and a peripheral stalk. During catalysis, ATP synthesis in the catalytic domain of F(1) is coupled via a rotary mechanism of the central stalk subunits to proton translocation.</text>
</comment>
<dbReference type="Proteomes" id="UP000462865">
    <property type="component" value="Unassembled WGS sequence"/>
</dbReference>
<evidence type="ECO:0000256" key="5">
    <source>
        <dbReference type="ARBA" id="ARBA00022547"/>
    </source>
</evidence>
<keyword evidence="7 14" id="KW-0375">Hydrogen ion transport</keyword>
<evidence type="ECO:0000313" key="20">
    <source>
        <dbReference type="Proteomes" id="UP000462865"/>
    </source>
</evidence>
<evidence type="ECO:0000256" key="4">
    <source>
        <dbReference type="ARBA" id="ARBA00022475"/>
    </source>
</evidence>
<protein>
    <recommendedName>
        <fullName evidence="14">ATP synthase subunit b</fullName>
    </recommendedName>
    <alternativeName>
        <fullName evidence="14">ATP synthase F(0) sector subunit b</fullName>
    </alternativeName>
    <alternativeName>
        <fullName evidence="14">ATPase subunit I</fullName>
    </alternativeName>
    <alternativeName>
        <fullName evidence="14">F-type ATPase subunit b</fullName>
        <shortName evidence="14">F-ATPase subunit b</shortName>
    </alternativeName>
</protein>
<keyword evidence="9 14" id="KW-0406">Ion transport</keyword>
<dbReference type="Gene3D" id="6.10.250.1580">
    <property type="match status" value="1"/>
</dbReference>
<keyword evidence="8 14" id="KW-1133">Transmembrane helix</keyword>
<evidence type="ECO:0000256" key="9">
    <source>
        <dbReference type="ARBA" id="ARBA00023065"/>
    </source>
</evidence>
<evidence type="ECO:0000256" key="6">
    <source>
        <dbReference type="ARBA" id="ARBA00022692"/>
    </source>
</evidence>
<keyword evidence="10 14" id="KW-0472">Membrane</keyword>